<proteinExistence type="predicted"/>
<feature type="domain" description="FAD-binding" evidence="2">
    <location>
        <begin position="112"/>
        <end position="328"/>
    </location>
</feature>
<feature type="domain" description="NADH:flavin oxidoreductase/NADH oxidase N-terminal" evidence="1">
    <location>
        <begin position="396"/>
        <end position="733"/>
    </location>
</feature>
<dbReference type="GO" id="GO:0003959">
    <property type="term" value="F:NADPH dehydrogenase activity"/>
    <property type="evidence" value="ECO:0007669"/>
    <property type="project" value="InterPro"/>
</dbReference>
<dbReference type="SUPFAM" id="SSF51905">
    <property type="entry name" value="FAD/NAD(P)-binding domain"/>
    <property type="match status" value="1"/>
</dbReference>
<dbReference type="GO" id="GO:0010181">
    <property type="term" value="F:FMN binding"/>
    <property type="evidence" value="ECO:0007669"/>
    <property type="project" value="InterPro"/>
</dbReference>
<keyword evidence="4" id="KW-1185">Reference proteome</keyword>
<dbReference type="PRINTS" id="PR00420">
    <property type="entry name" value="RNGMNOXGNASE"/>
</dbReference>
<evidence type="ECO:0000313" key="4">
    <source>
        <dbReference type="Proteomes" id="UP000516444"/>
    </source>
</evidence>
<reference evidence="3 4" key="1">
    <citation type="journal article" date="2014" name="Int. J. Syst. Evol. Microbiol.">
        <title>Complete genome sequence of Corynebacterium casei LMG S-19264T (=DSM 44701T), isolated from a smear-ripened cheese.</title>
        <authorList>
            <consortium name="US DOE Joint Genome Institute (JGI-PGF)"/>
            <person name="Walter F."/>
            <person name="Albersmeier A."/>
            <person name="Kalinowski J."/>
            <person name="Ruckert C."/>
        </authorList>
    </citation>
    <scope>NUCLEOTIDE SEQUENCE [LARGE SCALE GENOMIC DNA]</scope>
    <source>
        <strain evidence="3 4">JCM 4677</strain>
    </source>
</reference>
<dbReference type="InterPro" id="IPR001155">
    <property type="entry name" value="OxRdtase_FMN_N"/>
</dbReference>
<dbReference type="InterPro" id="IPR013785">
    <property type="entry name" value="Aldolase_TIM"/>
</dbReference>
<dbReference type="AlphaFoldDB" id="A0A7G1PBV6"/>
<sequence length="793" mass="87804">MKIAIVGGGPGGLYFAALMKQLDPAHEITVWERNAPDDTFGFGVVFSDETLGGIGNADREFAEAMARRFARWTDIDIHYRGRTHTVGGQGFAAMSRRELLRLLQRRCHELGVLVRFSASAPDTGRLRASYDLVVGADGVNSQVRGAYPDVFRPALDQRRNKYMWLGTDRVFEAFQFFVKQTRWGTVQVHGYPYSETGSTFIVEMHEDVWRRAGFDVTEGTDLPPGSSDEQAVERVRELFAEELAGHRVFANNSKWLGFTTVRNERWHHGNLVLVGDAAHTAHFSIGSGTKLAMEDSLALAACLHEHQDTASALKAYEAERRPVVESTQRAAQASLEWFENIGMYAHQEPTQFCFNLLTRSRRITYDNLRLRDQEFADRVDAAFAASQGLRETAPAMFQPFRLGELELKNRVIVSPMDMYSAVDGVPGDFHLVHLGSKAMGGAGLVMTEMVCVSPEGRITPGCTGLWNDEQRDSWSRVVSFVHDRSTARIGLQLGHSGRKGSTRLMWEGMDEPLPDGNWETVGPSPLPYGPGSAVPRELDRAGLDGVVADFVAAARRGAEAGFDLLELHCAHGYLLSSFLSPTTNHRTDEYGGPLRGRLRLPLEVFDAVRAVWPAERPMIVRISATDWVPDGNTEHDAVEIARAFIAHGADAIDVSSGQVTRDERPAYGRSYQTPFADRIRHEVAAATGTAVIAVGAIASYDDVNSILLAGRADLCALGRSHLYDPHWTLHAAAEQEYQDAAGQWPLPYRAGRRRPPSARTDAVRPRLSLLRSEDPGQTVHLRWIPPREPARVS</sequence>
<gene>
    <name evidence="3" type="ORF">GCM10017557_77670</name>
</gene>
<evidence type="ECO:0000313" key="3">
    <source>
        <dbReference type="EMBL" id="BCL32908.1"/>
    </source>
</evidence>
<dbReference type="EMBL" id="AP023440">
    <property type="protein sequence ID" value="BCL32908.1"/>
    <property type="molecule type" value="Genomic_DNA"/>
</dbReference>
<dbReference type="Proteomes" id="UP000516444">
    <property type="component" value="Chromosome"/>
</dbReference>
<dbReference type="SUPFAM" id="SSF51395">
    <property type="entry name" value="FMN-linked oxidoreductases"/>
    <property type="match status" value="1"/>
</dbReference>
<evidence type="ECO:0000259" key="2">
    <source>
        <dbReference type="Pfam" id="PF01494"/>
    </source>
</evidence>
<evidence type="ECO:0000259" key="1">
    <source>
        <dbReference type="Pfam" id="PF00724"/>
    </source>
</evidence>
<organism evidence="3 4">
    <name type="scientific">Streptomyces aurantiacus</name>
    <dbReference type="NCBI Taxonomy" id="47760"/>
    <lineage>
        <taxon>Bacteria</taxon>
        <taxon>Bacillati</taxon>
        <taxon>Actinomycetota</taxon>
        <taxon>Actinomycetes</taxon>
        <taxon>Kitasatosporales</taxon>
        <taxon>Streptomycetaceae</taxon>
        <taxon>Streptomyces</taxon>
        <taxon>Streptomyces aurantiacus group</taxon>
    </lineage>
</organism>
<dbReference type="InterPro" id="IPR002938">
    <property type="entry name" value="FAD-bd"/>
</dbReference>
<dbReference type="GO" id="GO:0050661">
    <property type="term" value="F:NADP binding"/>
    <property type="evidence" value="ECO:0007669"/>
    <property type="project" value="InterPro"/>
</dbReference>
<dbReference type="Pfam" id="PF01494">
    <property type="entry name" value="FAD_binding_3"/>
    <property type="match status" value="1"/>
</dbReference>
<dbReference type="NCBIfam" id="NF006101">
    <property type="entry name" value="PRK08255.1"/>
    <property type="match status" value="1"/>
</dbReference>
<dbReference type="PANTHER" id="PTHR43303:SF3">
    <property type="entry name" value="BLR3436 PROTEIN"/>
    <property type="match status" value="1"/>
</dbReference>
<protein>
    <submittedName>
        <fullName evidence="3">Salicylyl-CoA 5-hydroxylase</fullName>
    </submittedName>
</protein>
<dbReference type="RefSeq" id="WP_190854503.1">
    <property type="nucleotide sequence ID" value="NZ_AP023440.1"/>
</dbReference>
<dbReference type="KEGG" id="sgm:GCM10017557_77670"/>
<dbReference type="Gene3D" id="3.30.9.20">
    <property type="match status" value="1"/>
</dbReference>
<dbReference type="CDD" id="cd02932">
    <property type="entry name" value="OYE_YqiM_FMN"/>
    <property type="match status" value="1"/>
</dbReference>
<dbReference type="Pfam" id="PF00724">
    <property type="entry name" value="Oxidored_FMN"/>
    <property type="match status" value="1"/>
</dbReference>
<dbReference type="InterPro" id="IPR044152">
    <property type="entry name" value="YqjM-like"/>
</dbReference>
<accession>A0A7G1PBV6</accession>
<dbReference type="GO" id="GO:0071949">
    <property type="term" value="F:FAD binding"/>
    <property type="evidence" value="ECO:0007669"/>
    <property type="project" value="InterPro"/>
</dbReference>
<dbReference type="Gene3D" id="3.50.50.60">
    <property type="entry name" value="FAD/NAD(P)-binding domain"/>
    <property type="match status" value="1"/>
</dbReference>
<dbReference type="PANTHER" id="PTHR43303">
    <property type="entry name" value="NADPH DEHYDROGENASE C23G7.10C-RELATED"/>
    <property type="match status" value="1"/>
</dbReference>
<dbReference type="InterPro" id="IPR036188">
    <property type="entry name" value="FAD/NAD-bd_sf"/>
</dbReference>
<dbReference type="Gene3D" id="3.20.20.70">
    <property type="entry name" value="Aldolase class I"/>
    <property type="match status" value="1"/>
</dbReference>
<name>A0A7G1PBV6_9ACTN</name>